<dbReference type="InterPro" id="IPR012914">
    <property type="entry name" value="PucR_dom"/>
</dbReference>
<feature type="domain" description="PucR C-terminal helix-turn-helix" evidence="2">
    <location>
        <begin position="466"/>
        <end position="524"/>
    </location>
</feature>
<dbReference type="PANTHER" id="PTHR33744:SF16">
    <property type="entry name" value="CARBOHYDRATE DIACID REGULATOR"/>
    <property type="match status" value="1"/>
</dbReference>
<dbReference type="Pfam" id="PF07905">
    <property type="entry name" value="PucR"/>
    <property type="match status" value="1"/>
</dbReference>
<dbReference type="Pfam" id="PF13556">
    <property type="entry name" value="HTH_30"/>
    <property type="match status" value="1"/>
</dbReference>
<dbReference type="PANTHER" id="PTHR33744">
    <property type="entry name" value="CARBOHYDRATE DIACID REGULATOR"/>
    <property type="match status" value="1"/>
</dbReference>
<dbReference type="Gene3D" id="1.10.10.2840">
    <property type="entry name" value="PucR C-terminal helix-turn-helix domain"/>
    <property type="match status" value="1"/>
</dbReference>
<evidence type="ECO:0000259" key="2">
    <source>
        <dbReference type="Pfam" id="PF13556"/>
    </source>
</evidence>
<accession>A0A9D1CPJ2</accession>
<gene>
    <name evidence="3" type="ORF">IAA67_08970</name>
</gene>
<sequence>MSVTVEDLLRLPSLRGAELVAGQGAGKKLVSSISVLEYADPSVLQAELFRNNEFFGSEIVITGFMNIPRDVEAQCANLRRLADAGEVGLILFYVGVFMPEVDPRLMALADEKDFALIVMPRGRMDLRYSDVICEVMEAIFKDQNDSGLLVSDILGRTALLPEHQRTLDTVLKLLSDRLRATVLLTDGALRPLNAVPWPRAEDTRLPEALRSLEALPVSGGAPGSLQSEGRSYTIYRQTLSSGPALELFLLKEGAPLPPDLVRRAGEVVHLASSIWSQGHGRVVMSELVRAILRDEPVKMRRLAELFHVDVASMHAMWVLRCGRSDPQTFQAEGLELMRKLLEGRCSAVVADCYEGDVVAFLAWKGRLDEMRDLAEDCCARLEAAGLDGRLIVGQNLATTADVRRGYLTIRASEADALRIWPGRRWFSLEEMAFTASCREILQQGEAEVQRRTAILQWLRTGTETDLVGTLAVYFLDAAGSLTAAAARLFVHKDTVKYRIQQAEQRLGYPVDKLPEAVALYTACALERLLSGAELGQSDNLSGLFPTVSP</sequence>
<dbReference type="AlphaFoldDB" id="A0A9D1CPJ2"/>
<dbReference type="InterPro" id="IPR042070">
    <property type="entry name" value="PucR_C-HTH_sf"/>
</dbReference>
<feature type="domain" description="Purine catabolism PurC-like" evidence="1">
    <location>
        <begin position="7"/>
        <end position="139"/>
    </location>
</feature>
<comment type="caution">
    <text evidence="3">The sequence shown here is derived from an EMBL/GenBank/DDBJ whole genome shotgun (WGS) entry which is preliminary data.</text>
</comment>
<dbReference type="InterPro" id="IPR051448">
    <property type="entry name" value="CdaR-like_regulators"/>
</dbReference>
<reference evidence="3" key="1">
    <citation type="submission" date="2020-10" db="EMBL/GenBank/DDBJ databases">
        <authorList>
            <person name="Gilroy R."/>
        </authorList>
    </citation>
    <scope>NUCLEOTIDE SEQUENCE</scope>
    <source>
        <strain evidence="3">ChiSjej2B20-13462</strain>
    </source>
</reference>
<dbReference type="EMBL" id="DVFN01000128">
    <property type="protein sequence ID" value="HIQ70447.1"/>
    <property type="molecule type" value="Genomic_DNA"/>
</dbReference>
<evidence type="ECO:0000259" key="1">
    <source>
        <dbReference type="Pfam" id="PF07905"/>
    </source>
</evidence>
<evidence type="ECO:0000313" key="3">
    <source>
        <dbReference type="EMBL" id="HIQ70447.1"/>
    </source>
</evidence>
<evidence type="ECO:0000313" key="4">
    <source>
        <dbReference type="Proteomes" id="UP000886874"/>
    </source>
</evidence>
<dbReference type="InterPro" id="IPR025736">
    <property type="entry name" value="PucR_C-HTH_dom"/>
</dbReference>
<dbReference type="Proteomes" id="UP000886874">
    <property type="component" value="Unassembled WGS sequence"/>
</dbReference>
<proteinExistence type="predicted"/>
<protein>
    <submittedName>
        <fullName evidence="3">PucR family transcriptional regulator</fullName>
    </submittedName>
</protein>
<organism evidence="3 4">
    <name type="scientific">Candidatus Avoscillospira stercorigallinarum</name>
    <dbReference type="NCBI Taxonomy" id="2840708"/>
    <lineage>
        <taxon>Bacteria</taxon>
        <taxon>Bacillati</taxon>
        <taxon>Bacillota</taxon>
        <taxon>Clostridia</taxon>
        <taxon>Eubacteriales</taxon>
        <taxon>Oscillospiraceae</taxon>
        <taxon>Oscillospiraceae incertae sedis</taxon>
        <taxon>Candidatus Avoscillospira</taxon>
    </lineage>
</organism>
<name>A0A9D1CPJ2_9FIRM</name>
<reference evidence="3" key="2">
    <citation type="journal article" date="2021" name="PeerJ">
        <title>Extensive microbial diversity within the chicken gut microbiome revealed by metagenomics and culture.</title>
        <authorList>
            <person name="Gilroy R."/>
            <person name="Ravi A."/>
            <person name="Getino M."/>
            <person name="Pursley I."/>
            <person name="Horton D.L."/>
            <person name="Alikhan N.F."/>
            <person name="Baker D."/>
            <person name="Gharbi K."/>
            <person name="Hall N."/>
            <person name="Watson M."/>
            <person name="Adriaenssens E.M."/>
            <person name="Foster-Nyarko E."/>
            <person name="Jarju S."/>
            <person name="Secka A."/>
            <person name="Antonio M."/>
            <person name="Oren A."/>
            <person name="Chaudhuri R.R."/>
            <person name="La Ragione R."/>
            <person name="Hildebrand F."/>
            <person name="Pallen M.J."/>
        </authorList>
    </citation>
    <scope>NUCLEOTIDE SEQUENCE</scope>
    <source>
        <strain evidence="3">ChiSjej2B20-13462</strain>
    </source>
</reference>